<keyword evidence="2" id="KW-0833">Ubl conjugation pathway</keyword>
<evidence type="ECO:0000313" key="4">
    <source>
        <dbReference type="EMBL" id="KAK0413359.1"/>
    </source>
</evidence>
<dbReference type="PANTHER" id="PTHR11165">
    <property type="entry name" value="SKP1"/>
    <property type="match status" value="1"/>
</dbReference>
<dbReference type="SMART" id="SM00512">
    <property type="entry name" value="Skp1"/>
    <property type="match status" value="1"/>
</dbReference>
<evidence type="ECO:0000256" key="2">
    <source>
        <dbReference type="ARBA" id="ARBA00022786"/>
    </source>
</evidence>
<gene>
    <name evidence="4" type="ORF">QR680_006755</name>
</gene>
<dbReference type="Gene3D" id="3.30.710.10">
    <property type="entry name" value="Potassium Channel Kv1.1, Chain A"/>
    <property type="match status" value="1"/>
</dbReference>
<dbReference type="Proteomes" id="UP001175271">
    <property type="component" value="Unassembled WGS sequence"/>
</dbReference>
<dbReference type="InterPro" id="IPR016897">
    <property type="entry name" value="SKP1"/>
</dbReference>
<organism evidence="4 5">
    <name type="scientific">Steinernema hermaphroditum</name>
    <dbReference type="NCBI Taxonomy" id="289476"/>
    <lineage>
        <taxon>Eukaryota</taxon>
        <taxon>Metazoa</taxon>
        <taxon>Ecdysozoa</taxon>
        <taxon>Nematoda</taxon>
        <taxon>Chromadorea</taxon>
        <taxon>Rhabditida</taxon>
        <taxon>Tylenchina</taxon>
        <taxon>Panagrolaimomorpha</taxon>
        <taxon>Strongyloidoidea</taxon>
        <taxon>Steinernematidae</taxon>
        <taxon>Steinernema</taxon>
    </lineage>
</organism>
<dbReference type="EMBL" id="JAUCMV010000003">
    <property type="protein sequence ID" value="KAK0413359.1"/>
    <property type="molecule type" value="Genomic_DNA"/>
</dbReference>
<accession>A0AA39LXX0</accession>
<name>A0AA39LXX0_9BILA</name>
<feature type="domain" description="SKP1 component POZ" evidence="3">
    <location>
        <begin position="75"/>
        <end position="136"/>
    </location>
</feature>
<dbReference type="AlphaFoldDB" id="A0AA39LXX0"/>
<comment type="caution">
    <text evidence="4">The sequence shown here is derived from an EMBL/GenBank/DDBJ whole genome shotgun (WGS) entry which is preliminary data.</text>
</comment>
<sequence>MKSGVLGVQDLVKLPIKWGALTLVEHHVTVSEAMFFTIDNVFPFHSAHAPRILAMERILAMQTILAMDEPTIMASFRLRSSDDQVVELSAEALKQSITLRTMIEGTEMESGDVEIPLENVDGETARKIAEWCEKHKTDPVPEPEVFEEGPKPSPPPFDMPRWDREFLSKEIVSIPQMAKLITAANYLEVTWLYKYCCKRIFMDYIKDRSVDQLKAMFEPRETGDAKN</sequence>
<dbReference type="Pfam" id="PF03931">
    <property type="entry name" value="Skp1_POZ"/>
    <property type="match status" value="1"/>
</dbReference>
<dbReference type="SUPFAM" id="SSF81382">
    <property type="entry name" value="Skp1 dimerisation domain-like"/>
    <property type="match status" value="1"/>
</dbReference>
<evidence type="ECO:0000256" key="1">
    <source>
        <dbReference type="ARBA" id="ARBA00009993"/>
    </source>
</evidence>
<dbReference type="InterPro" id="IPR011333">
    <property type="entry name" value="SKP1/BTB/POZ_sf"/>
</dbReference>
<comment type="similarity">
    <text evidence="1">Belongs to the SKP1 family.</text>
</comment>
<protein>
    <recommendedName>
        <fullName evidence="3">SKP1 component POZ domain-containing protein</fullName>
    </recommendedName>
</protein>
<reference evidence="4" key="1">
    <citation type="submission" date="2023-06" db="EMBL/GenBank/DDBJ databases">
        <title>Genomic analysis of the entomopathogenic nematode Steinernema hermaphroditum.</title>
        <authorList>
            <person name="Schwarz E.M."/>
            <person name="Heppert J.K."/>
            <person name="Baniya A."/>
            <person name="Schwartz H.T."/>
            <person name="Tan C.-H."/>
            <person name="Antoshechkin I."/>
            <person name="Sternberg P.W."/>
            <person name="Goodrich-Blair H."/>
            <person name="Dillman A.R."/>
        </authorList>
    </citation>
    <scope>NUCLEOTIDE SEQUENCE</scope>
    <source>
        <strain evidence="4">PS9179</strain>
        <tissue evidence="4">Whole animal</tissue>
    </source>
</reference>
<dbReference type="InterPro" id="IPR001232">
    <property type="entry name" value="SKP1-like"/>
</dbReference>
<dbReference type="GO" id="GO:0006511">
    <property type="term" value="P:ubiquitin-dependent protein catabolic process"/>
    <property type="evidence" value="ECO:0007669"/>
    <property type="project" value="InterPro"/>
</dbReference>
<proteinExistence type="inferred from homology"/>
<evidence type="ECO:0000313" key="5">
    <source>
        <dbReference type="Proteomes" id="UP001175271"/>
    </source>
</evidence>
<evidence type="ECO:0000259" key="3">
    <source>
        <dbReference type="Pfam" id="PF03931"/>
    </source>
</evidence>
<dbReference type="InterPro" id="IPR036296">
    <property type="entry name" value="SKP1-like_dim_sf"/>
</dbReference>
<dbReference type="SUPFAM" id="SSF54695">
    <property type="entry name" value="POZ domain"/>
    <property type="match status" value="1"/>
</dbReference>
<dbReference type="InterPro" id="IPR016073">
    <property type="entry name" value="Skp1_comp_POZ"/>
</dbReference>
<keyword evidence="5" id="KW-1185">Reference proteome</keyword>